<evidence type="ECO:0000256" key="5">
    <source>
        <dbReference type="ARBA" id="ARBA00023239"/>
    </source>
</evidence>
<dbReference type="OrthoDB" id="1863886at2759"/>
<evidence type="ECO:0000256" key="6">
    <source>
        <dbReference type="ARBA" id="ARBA00055579"/>
    </source>
</evidence>
<evidence type="ECO:0000256" key="4">
    <source>
        <dbReference type="ARBA" id="ARBA00022909"/>
    </source>
</evidence>
<dbReference type="Proteomes" id="UP000244005">
    <property type="component" value="Unassembled WGS sequence"/>
</dbReference>
<dbReference type="UniPathway" id="UPA00077">
    <property type="reaction ID" value="UER00154"/>
</dbReference>
<keyword evidence="4 8" id="KW-0289">Folate biosynthesis</keyword>
<evidence type="ECO:0000256" key="8">
    <source>
        <dbReference type="RuleBase" id="RU362079"/>
    </source>
</evidence>
<evidence type="ECO:0000313" key="10">
    <source>
        <dbReference type="EMBL" id="PTQ31631.1"/>
    </source>
</evidence>
<dbReference type="GO" id="GO:0004150">
    <property type="term" value="F:dihydroneopterin aldolase activity"/>
    <property type="evidence" value="ECO:0000318"/>
    <property type="project" value="GO_Central"/>
</dbReference>
<dbReference type="GO" id="GO:0046656">
    <property type="term" value="P:folic acid biosynthetic process"/>
    <property type="evidence" value="ECO:0007669"/>
    <property type="project" value="UniProtKB-UniRule"/>
</dbReference>
<dbReference type="FunFam" id="3.30.1130.10:FF:000003">
    <property type="entry name" value="7,8-dihydroneopterin aldolase"/>
    <property type="match status" value="1"/>
</dbReference>
<evidence type="ECO:0000256" key="7">
    <source>
        <dbReference type="ARBA" id="ARBA00063311"/>
    </source>
</evidence>
<sequence>MARRYSAALLGAVRNCGESQIGRCCAAQNGGVLQNRGDLQGHPKLIDQAVAAFRRSVSSYEGNGGSKIPERVGGKDRLILRGGKFHGYHGVLEEEKRLGQKFLVDVDAWLELRKSGSSDDLNDSVSYADLFSIVQKILEGPSFDLVEKVATEIAREVLVAHPLVTDVRVRVLKCAPPVSGFVDRLGVEIFRTSSDFVSRS</sequence>
<dbReference type="GO" id="GO:0046654">
    <property type="term" value="P:tetrahydrofolate biosynthetic process"/>
    <property type="evidence" value="ECO:0007669"/>
    <property type="project" value="UniProtKB-UniRule"/>
</dbReference>
<name>A0A2R6WCQ3_MARPO</name>
<dbReference type="EC" id="4.1.2.25" evidence="8"/>
<comment type="pathway">
    <text evidence="2 8">Cofactor biosynthesis; tetrahydrofolate biosynthesis; 2-amino-4-hydroxy-6-hydroxymethyl-7,8-dihydropteridine diphosphate from 7,8-dihydroneopterin triphosphate: step 3/4.</text>
</comment>
<dbReference type="Gene3D" id="3.30.1130.10">
    <property type="match status" value="1"/>
</dbReference>
<organism evidence="10 11">
    <name type="scientific">Marchantia polymorpha</name>
    <name type="common">Common liverwort</name>
    <name type="synonym">Marchantia aquatica</name>
    <dbReference type="NCBI Taxonomy" id="3197"/>
    <lineage>
        <taxon>Eukaryota</taxon>
        <taxon>Viridiplantae</taxon>
        <taxon>Streptophyta</taxon>
        <taxon>Embryophyta</taxon>
        <taxon>Marchantiophyta</taxon>
        <taxon>Marchantiopsida</taxon>
        <taxon>Marchantiidae</taxon>
        <taxon>Marchantiales</taxon>
        <taxon>Marchantiaceae</taxon>
        <taxon>Marchantia</taxon>
    </lineage>
</organism>
<evidence type="ECO:0000259" key="9">
    <source>
        <dbReference type="SMART" id="SM00905"/>
    </source>
</evidence>
<dbReference type="PANTHER" id="PTHR42844">
    <property type="entry name" value="DIHYDRONEOPTERIN ALDOLASE 1-RELATED"/>
    <property type="match status" value="1"/>
</dbReference>
<comment type="subunit">
    <text evidence="7">Homooctamer. Forms a hollow cylinder assembled from two ring-shaped tetramers.</text>
</comment>
<evidence type="ECO:0000313" key="11">
    <source>
        <dbReference type="Proteomes" id="UP000244005"/>
    </source>
</evidence>
<dbReference type="InterPro" id="IPR006156">
    <property type="entry name" value="Dihydroneopterin_aldolase"/>
</dbReference>
<reference evidence="11" key="1">
    <citation type="journal article" date="2017" name="Cell">
        <title>Insights into land plant evolution garnered from the Marchantia polymorpha genome.</title>
        <authorList>
            <person name="Bowman J.L."/>
            <person name="Kohchi T."/>
            <person name="Yamato K.T."/>
            <person name="Jenkins J."/>
            <person name="Shu S."/>
            <person name="Ishizaki K."/>
            <person name="Yamaoka S."/>
            <person name="Nishihama R."/>
            <person name="Nakamura Y."/>
            <person name="Berger F."/>
            <person name="Adam C."/>
            <person name="Aki S.S."/>
            <person name="Althoff F."/>
            <person name="Araki T."/>
            <person name="Arteaga-Vazquez M.A."/>
            <person name="Balasubrmanian S."/>
            <person name="Barry K."/>
            <person name="Bauer D."/>
            <person name="Boehm C.R."/>
            <person name="Briginshaw L."/>
            <person name="Caballero-Perez J."/>
            <person name="Catarino B."/>
            <person name="Chen F."/>
            <person name="Chiyoda S."/>
            <person name="Chovatia M."/>
            <person name="Davies K.M."/>
            <person name="Delmans M."/>
            <person name="Demura T."/>
            <person name="Dierschke T."/>
            <person name="Dolan L."/>
            <person name="Dorantes-Acosta A.E."/>
            <person name="Eklund D.M."/>
            <person name="Florent S.N."/>
            <person name="Flores-Sandoval E."/>
            <person name="Fujiyama A."/>
            <person name="Fukuzawa H."/>
            <person name="Galik B."/>
            <person name="Grimanelli D."/>
            <person name="Grimwood J."/>
            <person name="Grossniklaus U."/>
            <person name="Hamada T."/>
            <person name="Haseloff J."/>
            <person name="Hetherington A.J."/>
            <person name="Higo A."/>
            <person name="Hirakawa Y."/>
            <person name="Hundley H.N."/>
            <person name="Ikeda Y."/>
            <person name="Inoue K."/>
            <person name="Inoue S.I."/>
            <person name="Ishida S."/>
            <person name="Jia Q."/>
            <person name="Kakita M."/>
            <person name="Kanazawa T."/>
            <person name="Kawai Y."/>
            <person name="Kawashima T."/>
            <person name="Kennedy M."/>
            <person name="Kinose K."/>
            <person name="Kinoshita T."/>
            <person name="Kohara Y."/>
            <person name="Koide E."/>
            <person name="Komatsu K."/>
            <person name="Kopischke S."/>
            <person name="Kubo M."/>
            <person name="Kyozuka J."/>
            <person name="Lagercrantz U."/>
            <person name="Lin S.S."/>
            <person name="Lindquist E."/>
            <person name="Lipzen A.M."/>
            <person name="Lu C.W."/>
            <person name="De Luna E."/>
            <person name="Martienssen R.A."/>
            <person name="Minamino N."/>
            <person name="Mizutani M."/>
            <person name="Mizutani M."/>
            <person name="Mochizuki N."/>
            <person name="Monte I."/>
            <person name="Mosher R."/>
            <person name="Nagasaki H."/>
            <person name="Nakagami H."/>
            <person name="Naramoto S."/>
            <person name="Nishitani K."/>
            <person name="Ohtani M."/>
            <person name="Okamoto T."/>
            <person name="Okumura M."/>
            <person name="Phillips J."/>
            <person name="Pollak B."/>
            <person name="Reinders A."/>
            <person name="Rovekamp M."/>
            <person name="Sano R."/>
            <person name="Sawa S."/>
            <person name="Schmid M.W."/>
            <person name="Shirakawa M."/>
            <person name="Solano R."/>
            <person name="Spunde A."/>
            <person name="Suetsugu N."/>
            <person name="Sugano S."/>
            <person name="Sugiyama A."/>
            <person name="Sun R."/>
            <person name="Suzuki Y."/>
            <person name="Takenaka M."/>
            <person name="Takezawa D."/>
            <person name="Tomogane H."/>
            <person name="Tsuzuki M."/>
            <person name="Ueda T."/>
            <person name="Umeda M."/>
            <person name="Ward J.M."/>
            <person name="Watanabe Y."/>
            <person name="Yazaki K."/>
            <person name="Yokoyama R."/>
            <person name="Yoshitake Y."/>
            <person name="Yotsui I."/>
            <person name="Zachgo S."/>
            <person name="Schmutz J."/>
        </authorList>
    </citation>
    <scope>NUCLEOTIDE SEQUENCE [LARGE SCALE GENOMIC DNA]</scope>
    <source>
        <strain evidence="11">Tak-1</strain>
    </source>
</reference>
<gene>
    <name evidence="10" type="ORF">MARPO_0109s0052</name>
</gene>
<dbReference type="PANTHER" id="PTHR42844:SF1">
    <property type="entry name" value="DIHYDRONEOPTERIN ALDOLASE 1-RELATED"/>
    <property type="match status" value="1"/>
</dbReference>
<protein>
    <recommendedName>
        <fullName evidence="8">7,8-dihydroneopterin aldolase</fullName>
        <ecNumber evidence="8">4.1.2.25</ecNumber>
    </recommendedName>
</protein>
<comment type="similarity">
    <text evidence="3 8">Belongs to the DHNA family.</text>
</comment>
<dbReference type="EMBL" id="KZ772781">
    <property type="protein sequence ID" value="PTQ31631.1"/>
    <property type="molecule type" value="Genomic_DNA"/>
</dbReference>
<dbReference type="SUPFAM" id="SSF55620">
    <property type="entry name" value="Tetrahydrobiopterin biosynthesis enzymes-like"/>
    <property type="match status" value="1"/>
</dbReference>
<evidence type="ECO:0000256" key="1">
    <source>
        <dbReference type="ARBA" id="ARBA00001353"/>
    </source>
</evidence>
<dbReference type="AlphaFoldDB" id="A0A2R6WCQ3"/>
<dbReference type="NCBIfam" id="TIGR00526">
    <property type="entry name" value="folB_dom"/>
    <property type="match status" value="1"/>
</dbReference>
<accession>A0A2R6WCQ3</accession>
<keyword evidence="11" id="KW-1185">Reference proteome</keyword>
<dbReference type="NCBIfam" id="TIGR00525">
    <property type="entry name" value="folB"/>
    <property type="match status" value="1"/>
</dbReference>
<dbReference type="SMART" id="SM00905">
    <property type="entry name" value="FolB"/>
    <property type="match status" value="1"/>
</dbReference>
<dbReference type="InterPro" id="IPR043133">
    <property type="entry name" value="GTP-CH-I_C/QueF"/>
</dbReference>
<dbReference type="InterPro" id="IPR006157">
    <property type="entry name" value="FolB_dom"/>
</dbReference>
<keyword evidence="5 8" id="KW-0456">Lyase</keyword>
<proteinExistence type="inferred from homology"/>
<dbReference type="CDD" id="cd00534">
    <property type="entry name" value="DHNA_DHNTPE"/>
    <property type="match status" value="1"/>
</dbReference>
<comment type="function">
    <text evidence="8">Catalyzes the conversion of 7,8-dihydroneopterin to 6-hydroxymethyl-7,8-dihydropterin.</text>
</comment>
<dbReference type="GO" id="GO:0005737">
    <property type="term" value="C:cytoplasm"/>
    <property type="evidence" value="ECO:0000318"/>
    <property type="project" value="GO_Central"/>
</dbReference>
<evidence type="ECO:0000256" key="3">
    <source>
        <dbReference type="ARBA" id="ARBA00005708"/>
    </source>
</evidence>
<comment type="function">
    <text evidence="6">Catalyzes the conversion of 7,8-dihydroneopterin into 6-hydroxymethyl-7,8-dihydropterin, a biosynthetic precursor of the vitamin tetrahydrofolate. Can use L-threo-dihydroneopterin and D-erythro-dihydroneopterin as substrates for the formation of 6-hydroxymethyldihydropterin, but it can also catalyze the epimerization of carbon 2' of dihydroneopterin and dihydromonapterin.</text>
</comment>
<comment type="catalytic activity">
    <reaction evidence="1 8">
        <text>7,8-dihydroneopterin = 6-hydroxymethyl-7,8-dihydropterin + glycolaldehyde</text>
        <dbReference type="Rhea" id="RHEA:10540"/>
        <dbReference type="ChEBI" id="CHEBI:17001"/>
        <dbReference type="ChEBI" id="CHEBI:17071"/>
        <dbReference type="ChEBI" id="CHEBI:44841"/>
        <dbReference type="EC" id="4.1.2.25"/>
    </reaction>
</comment>
<dbReference type="Gramene" id="Mp2g17110.1">
    <property type="protein sequence ID" value="Mp2g17110.1.cds"/>
    <property type="gene ID" value="Mp2g17110"/>
</dbReference>
<dbReference type="Pfam" id="PF02152">
    <property type="entry name" value="FolB"/>
    <property type="match status" value="1"/>
</dbReference>
<feature type="domain" description="Dihydroneopterin aldolase/epimerase" evidence="9">
    <location>
        <begin position="78"/>
        <end position="191"/>
    </location>
</feature>
<evidence type="ECO:0000256" key="2">
    <source>
        <dbReference type="ARBA" id="ARBA00005013"/>
    </source>
</evidence>